<gene>
    <name evidence="2" type="ORF">KXQ929_LOCUS30894</name>
</gene>
<feature type="signal peptide" evidence="1">
    <location>
        <begin position="1"/>
        <end position="17"/>
    </location>
</feature>
<feature type="chain" id="PRO_5032489472" evidence="1">
    <location>
        <begin position="18"/>
        <end position="129"/>
    </location>
</feature>
<evidence type="ECO:0000256" key="1">
    <source>
        <dbReference type="SAM" id="SignalP"/>
    </source>
</evidence>
<organism evidence="2 3">
    <name type="scientific">Adineta steineri</name>
    <dbReference type="NCBI Taxonomy" id="433720"/>
    <lineage>
        <taxon>Eukaryota</taxon>
        <taxon>Metazoa</taxon>
        <taxon>Spiralia</taxon>
        <taxon>Gnathifera</taxon>
        <taxon>Rotifera</taxon>
        <taxon>Eurotatoria</taxon>
        <taxon>Bdelloidea</taxon>
        <taxon>Adinetida</taxon>
        <taxon>Adinetidae</taxon>
        <taxon>Adineta</taxon>
    </lineage>
</organism>
<keyword evidence="1" id="KW-0732">Signal</keyword>
<sequence length="129" mass="14523">MIGLTSILLFTPLLTYSKIIVMLYTTPLCNTDSTSTITENADTILTDNVHIINLTLTKLIAEISTEKNTMSDHYLFRNVTKLTIDADNAWSTECVKHLFIILDFNQKAICKELTGETILYQNSTEMQGV</sequence>
<accession>A0A819R3C5</accession>
<dbReference type="AlphaFoldDB" id="A0A819R3C5"/>
<name>A0A819R3C5_9BILA</name>
<dbReference type="Proteomes" id="UP000663868">
    <property type="component" value="Unassembled WGS sequence"/>
</dbReference>
<dbReference type="EMBL" id="CAJOBB010003437">
    <property type="protein sequence ID" value="CAF4040617.1"/>
    <property type="molecule type" value="Genomic_DNA"/>
</dbReference>
<evidence type="ECO:0000313" key="3">
    <source>
        <dbReference type="Proteomes" id="UP000663868"/>
    </source>
</evidence>
<proteinExistence type="predicted"/>
<protein>
    <submittedName>
        <fullName evidence="2">Uncharacterized protein</fullName>
    </submittedName>
</protein>
<comment type="caution">
    <text evidence="2">The sequence shown here is derived from an EMBL/GenBank/DDBJ whole genome shotgun (WGS) entry which is preliminary data.</text>
</comment>
<reference evidence="2" key="1">
    <citation type="submission" date="2021-02" db="EMBL/GenBank/DDBJ databases">
        <authorList>
            <person name="Nowell W R."/>
        </authorList>
    </citation>
    <scope>NUCLEOTIDE SEQUENCE</scope>
</reference>
<evidence type="ECO:0000313" key="2">
    <source>
        <dbReference type="EMBL" id="CAF4040617.1"/>
    </source>
</evidence>